<evidence type="ECO:0000313" key="3">
    <source>
        <dbReference type="Proteomes" id="UP000658514"/>
    </source>
</evidence>
<gene>
    <name evidence="2" type="ORF">H6G24_14110</name>
</gene>
<dbReference type="EMBL" id="JACJQH010000019">
    <property type="protein sequence ID" value="MBD2196621.1"/>
    <property type="molecule type" value="Genomic_DNA"/>
</dbReference>
<evidence type="ECO:0000259" key="1">
    <source>
        <dbReference type="Pfam" id="PF04865"/>
    </source>
</evidence>
<feature type="domain" description="Baseplate protein J-like barrel" evidence="1">
    <location>
        <begin position="93"/>
        <end position="180"/>
    </location>
</feature>
<comment type="caution">
    <text evidence="2">The sequence shown here is derived from an EMBL/GenBank/DDBJ whole genome shotgun (WGS) entry which is preliminary data.</text>
</comment>
<name>A0ABR8A9L6_9CYAN</name>
<keyword evidence="3" id="KW-1185">Reference proteome</keyword>
<proteinExistence type="predicted"/>
<sequence length="396" mass="42954">MTDISSIPLDTILLDDRDEESIVSQAQLRVYNASGGQLNDFSENSPVAALIQGQAFAASEFLYHVNKLPLALVVDFLKVTGVEQSLGTKAVTTLTFTLTAPQSTPFTIPEGFEVVDSSGQYSFFTDATLQIPPGLIAGSVTATAEEVGSKYNLPAYTITRATQPLSFLSSITNVESSSGGTDAETLDQTISRGLTELRIRNLVSEDDYEVAAETILGEGSVAKAIGLLSRNKNEEELGAVHLFLLNANQEPANDAQVQLVSDSLSRRIQLGTQLYISPMELINISASLIAKVTIGANVEQVINDLWEAYKSYLNPSTYPVGQDIILNEVEYHLRLTEGIKNIQTLSLNGSPTNIVIPNQYSLPYPYSLFVQLLSEDRVIYESLRGAGESETFIGEL</sequence>
<dbReference type="RefSeq" id="WP_190548525.1">
    <property type="nucleotide sequence ID" value="NZ_CAWPNO010000050.1"/>
</dbReference>
<dbReference type="Pfam" id="PF04865">
    <property type="entry name" value="Baseplate_J"/>
    <property type="match status" value="1"/>
</dbReference>
<evidence type="ECO:0000313" key="2">
    <source>
        <dbReference type="EMBL" id="MBD2196621.1"/>
    </source>
</evidence>
<reference evidence="2 3" key="1">
    <citation type="journal article" date="2020" name="ISME J.">
        <title>Comparative genomics reveals insights into cyanobacterial evolution and habitat adaptation.</title>
        <authorList>
            <person name="Chen M.Y."/>
            <person name="Teng W.K."/>
            <person name="Zhao L."/>
            <person name="Hu C.X."/>
            <person name="Zhou Y.K."/>
            <person name="Han B.P."/>
            <person name="Song L.R."/>
            <person name="Shu W.S."/>
        </authorList>
    </citation>
    <scope>NUCLEOTIDE SEQUENCE [LARGE SCALE GENOMIC DNA]</scope>
    <source>
        <strain evidence="2 3">FACHB-288</strain>
    </source>
</reference>
<dbReference type="InterPro" id="IPR006949">
    <property type="entry name" value="Barrel_Baseplate_J-like"/>
</dbReference>
<dbReference type="Proteomes" id="UP000658514">
    <property type="component" value="Unassembled WGS sequence"/>
</dbReference>
<protein>
    <submittedName>
        <fullName evidence="2">Baseplate J/gp47 family protein</fullName>
    </submittedName>
</protein>
<organism evidence="2 3">
    <name type="scientific">Calothrix parietina FACHB-288</name>
    <dbReference type="NCBI Taxonomy" id="2692896"/>
    <lineage>
        <taxon>Bacteria</taxon>
        <taxon>Bacillati</taxon>
        <taxon>Cyanobacteriota</taxon>
        <taxon>Cyanophyceae</taxon>
        <taxon>Nostocales</taxon>
        <taxon>Calotrichaceae</taxon>
        <taxon>Calothrix</taxon>
    </lineage>
</organism>
<accession>A0ABR8A9L6</accession>